<comment type="caution">
    <text evidence="10">The sequence shown here is derived from an EMBL/GenBank/DDBJ whole genome shotgun (WGS) entry which is preliminary data.</text>
</comment>
<evidence type="ECO:0000256" key="4">
    <source>
        <dbReference type="ARBA" id="ARBA00022829"/>
    </source>
</evidence>
<feature type="region of interest" description="Disordered" evidence="7">
    <location>
        <begin position="564"/>
        <end position="589"/>
    </location>
</feature>
<evidence type="ECO:0000259" key="9">
    <source>
        <dbReference type="Pfam" id="PF04825"/>
    </source>
</evidence>
<accession>A0ABD2ZAR3</accession>
<dbReference type="Proteomes" id="UP001630127">
    <property type="component" value="Unassembled WGS sequence"/>
</dbReference>
<dbReference type="SUPFAM" id="SSF46785">
    <property type="entry name" value="Winged helix' DNA-binding domain"/>
    <property type="match status" value="1"/>
</dbReference>
<dbReference type="EMBL" id="JBJUIK010000010">
    <property type="protein sequence ID" value="KAL3516561.1"/>
    <property type="molecule type" value="Genomic_DNA"/>
</dbReference>
<feature type="domain" description="Rad21/Rec8-like protein C-terminal eukaryotic" evidence="8">
    <location>
        <begin position="619"/>
        <end position="666"/>
    </location>
</feature>
<reference evidence="10 11" key="1">
    <citation type="submission" date="2024-11" db="EMBL/GenBank/DDBJ databases">
        <title>A near-complete genome assembly of Cinchona calisaya.</title>
        <authorList>
            <person name="Lian D.C."/>
            <person name="Zhao X.W."/>
            <person name="Wei L."/>
        </authorList>
    </citation>
    <scope>NUCLEOTIDE SEQUENCE [LARGE SCALE GENOMIC DNA]</scope>
    <source>
        <tissue evidence="10">Nenye</tissue>
    </source>
</reference>
<keyword evidence="3" id="KW-0498">Mitosis</keyword>
<feature type="region of interest" description="Disordered" evidence="7">
    <location>
        <begin position="694"/>
        <end position="715"/>
    </location>
</feature>
<evidence type="ECO:0000259" key="8">
    <source>
        <dbReference type="Pfam" id="PF04824"/>
    </source>
</evidence>
<keyword evidence="5" id="KW-0539">Nucleus</keyword>
<dbReference type="InterPro" id="IPR006909">
    <property type="entry name" value="Rad21/Rec8_C_eu"/>
</dbReference>
<name>A0ABD2ZAR3_9GENT</name>
<evidence type="ECO:0000256" key="5">
    <source>
        <dbReference type="ARBA" id="ARBA00023242"/>
    </source>
</evidence>
<keyword evidence="3" id="KW-0131">Cell cycle</keyword>
<feature type="compositionally biased region" description="Basic and acidic residues" evidence="7">
    <location>
        <begin position="695"/>
        <end position="715"/>
    </location>
</feature>
<evidence type="ECO:0000256" key="3">
    <source>
        <dbReference type="ARBA" id="ARBA00022776"/>
    </source>
</evidence>
<feature type="domain" description="Rad21/Rec8-like protein N-terminal" evidence="9">
    <location>
        <begin position="1"/>
        <end position="101"/>
    </location>
</feature>
<feature type="compositionally biased region" description="Polar residues" evidence="7">
    <location>
        <begin position="574"/>
        <end position="584"/>
    </location>
</feature>
<evidence type="ECO:0000256" key="7">
    <source>
        <dbReference type="SAM" id="MobiDB-lite"/>
    </source>
</evidence>
<dbReference type="InterPro" id="IPR039781">
    <property type="entry name" value="Rad21/Rec8-like"/>
</dbReference>
<comment type="similarity">
    <text evidence="2">Belongs to the rad21 family.</text>
</comment>
<dbReference type="InterPro" id="IPR036390">
    <property type="entry name" value="WH_DNA-bd_sf"/>
</dbReference>
<dbReference type="InterPro" id="IPR006910">
    <property type="entry name" value="Rad21_Rec8_N"/>
</dbReference>
<dbReference type="GO" id="GO:0005634">
    <property type="term" value="C:nucleus"/>
    <property type="evidence" value="ECO:0007669"/>
    <property type="project" value="UniProtKB-SubCell"/>
</dbReference>
<evidence type="ECO:0008006" key="12">
    <source>
        <dbReference type="Google" id="ProtNLM"/>
    </source>
</evidence>
<keyword evidence="3" id="KW-0132">Cell division</keyword>
<dbReference type="FunFam" id="1.10.10.580:FF:000002">
    <property type="entry name" value="Sister chromatid cohesion 1 protein 4"/>
    <property type="match status" value="1"/>
</dbReference>
<gene>
    <name evidence="10" type="ORF">ACH5RR_023463</name>
</gene>
<evidence type="ECO:0000313" key="11">
    <source>
        <dbReference type="Proteomes" id="UP001630127"/>
    </source>
</evidence>
<dbReference type="Gene3D" id="1.10.10.580">
    <property type="entry name" value="Structural maintenance of chromosome 1. Chain E"/>
    <property type="match status" value="1"/>
</dbReference>
<evidence type="ECO:0000313" key="10">
    <source>
        <dbReference type="EMBL" id="KAL3516561.1"/>
    </source>
</evidence>
<dbReference type="CDD" id="cd21793">
    <property type="entry name" value="Rad21_Rec8_M_AtSYN1-like"/>
    <property type="match status" value="1"/>
</dbReference>
<protein>
    <recommendedName>
        <fullName evidence="12">Sister chromatid cohesion 1 protein 3</fullName>
    </recommendedName>
</protein>
<dbReference type="PANTHER" id="PTHR12585:SF55">
    <property type="entry name" value="SISTER CHROMATID COHESION 1 PROTEIN 3"/>
    <property type="match status" value="1"/>
</dbReference>
<dbReference type="AlphaFoldDB" id="A0ABD2ZAR3"/>
<dbReference type="InterPro" id="IPR023093">
    <property type="entry name" value="ScpA-like_C"/>
</dbReference>
<dbReference type="Pfam" id="PF04824">
    <property type="entry name" value="Rad21_Rec8"/>
    <property type="match status" value="1"/>
</dbReference>
<feature type="region of interest" description="Disordered" evidence="7">
    <location>
        <begin position="322"/>
        <end position="344"/>
    </location>
</feature>
<evidence type="ECO:0000256" key="6">
    <source>
        <dbReference type="ARBA" id="ARBA00064543"/>
    </source>
</evidence>
<keyword evidence="4" id="KW-0159">Chromosome partition</keyword>
<organism evidence="10 11">
    <name type="scientific">Cinchona calisaya</name>
    <dbReference type="NCBI Taxonomy" id="153742"/>
    <lineage>
        <taxon>Eukaryota</taxon>
        <taxon>Viridiplantae</taxon>
        <taxon>Streptophyta</taxon>
        <taxon>Embryophyta</taxon>
        <taxon>Tracheophyta</taxon>
        <taxon>Spermatophyta</taxon>
        <taxon>Magnoliopsida</taxon>
        <taxon>eudicotyledons</taxon>
        <taxon>Gunneridae</taxon>
        <taxon>Pentapetalae</taxon>
        <taxon>asterids</taxon>
        <taxon>lamiids</taxon>
        <taxon>Gentianales</taxon>
        <taxon>Rubiaceae</taxon>
        <taxon>Cinchonoideae</taxon>
        <taxon>Cinchoneae</taxon>
        <taxon>Cinchona</taxon>
    </lineage>
</organism>
<sequence>MFYSQSFLARKGPLGTVWCAAHLQHKLKKSHYTSTHIPSTVERIMYPQAPIALRMSGHLLLGVVRIYSKQVDYLYHDCNGALVEISKAFTSLNINLPDDATQAPYHSITLPETFELDALELEAFSDLERSEDNHLRRQEEITLEDQVPTGRDPYILIKVNEDIVSGSPVPEDGTGSGAVKPMEEDFRPSIPDDINAVIADPSPSNQGGLNGKPAGESTTQEVPNIEIMRDAVHDFQMEDAPIRTDQGYDVLEPDRVLEEQIMKDKGVNSPAVEEILISGGPSVPLPQAEELQSVSSERAHENFDLDITLEHASPGLAIRATPPVEQQPVEQPRAKQRKRRRRQLYDEQTVLTNKSMKKVLEDTSDLLRKKRNCPSSNLDIWKLQKILKKDSVFLEPLITGLSADLHYIYEKEVISSKPHLVALEEPHPQPRDTESPTAAGDYEMEVEHLRNNEVAAGGNVMFDILPSPSRSVPSSTMSMASWIRIDESTPATMNFGSELDHLETTFGTDVQPTPDLAASSGLFGSDLETPATFLGETLGVENTVLSDIPEMVNSAGDLSFLELDENTPAGTPGTPESGNFTRKQGGTPEFDKLSARTRAVAQYLRRQSSGTPNSQNLSGSLSLNSILEGKTRKICARMFSETLVLKNCGLVDVNQEDSYGDIALKVDIGQIIPSILVSNLQLVSRACFQHNSTRKFNESGDGNEARQTGERGRGV</sequence>
<evidence type="ECO:0000256" key="2">
    <source>
        <dbReference type="ARBA" id="ARBA00009870"/>
    </source>
</evidence>
<proteinExistence type="inferred from homology"/>
<dbReference type="Pfam" id="PF04825">
    <property type="entry name" value="Rad21_Rec8_N"/>
    <property type="match status" value="1"/>
</dbReference>
<dbReference type="PANTHER" id="PTHR12585">
    <property type="entry name" value="SCC1 / RAD21 FAMILY MEMBER"/>
    <property type="match status" value="1"/>
</dbReference>
<keyword evidence="11" id="KW-1185">Reference proteome</keyword>
<feature type="compositionally biased region" description="Low complexity" evidence="7">
    <location>
        <begin position="322"/>
        <end position="331"/>
    </location>
</feature>
<comment type="subcellular location">
    <subcellularLocation>
        <location evidence="1">Nucleus</location>
    </subcellularLocation>
</comment>
<evidence type="ECO:0000256" key="1">
    <source>
        <dbReference type="ARBA" id="ARBA00004123"/>
    </source>
</evidence>
<comment type="subunit">
    <text evidence="6">Component of the cohesin complex.</text>
</comment>
<dbReference type="GO" id="GO:0007059">
    <property type="term" value="P:chromosome segregation"/>
    <property type="evidence" value="ECO:0007669"/>
    <property type="project" value="UniProtKB-KW"/>
</dbReference>